<organism evidence="7">
    <name type="scientific">marine sediment metagenome</name>
    <dbReference type="NCBI Taxonomy" id="412755"/>
    <lineage>
        <taxon>unclassified sequences</taxon>
        <taxon>metagenomes</taxon>
        <taxon>ecological metagenomes</taxon>
    </lineage>
</organism>
<keyword evidence="5" id="KW-0482">Metalloprotease</keyword>
<evidence type="ECO:0000256" key="4">
    <source>
        <dbReference type="ARBA" id="ARBA00022833"/>
    </source>
</evidence>
<name>A0A1B6NUZ3_9ZZZZ</name>
<keyword evidence="2" id="KW-0479">Metal-binding</keyword>
<keyword evidence="1" id="KW-0645">Protease</keyword>
<evidence type="ECO:0000256" key="5">
    <source>
        <dbReference type="ARBA" id="ARBA00023049"/>
    </source>
</evidence>
<protein>
    <recommendedName>
        <fullName evidence="6">JAB domain-containing protein</fullName>
    </recommendedName>
</protein>
<evidence type="ECO:0000259" key="6">
    <source>
        <dbReference type="Pfam" id="PF14464"/>
    </source>
</evidence>
<dbReference type="InterPro" id="IPR028090">
    <property type="entry name" value="JAB_dom_prok"/>
</dbReference>
<evidence type="ECO:0000313" key="7">
    <source>
        <dbReference type="EMBL" id="KTF07183.1"/>
    </source>
</evidence>
<dbReference type="Gene3D" id="3.40.140.10">
    <property type="entry name" value="Cytidine Deaminase, domain 2"/>
    <property type="match status" value="1"/>
</dbReference>
<proteinExistence type="predicted"/>
<dbReference type="AlphaFoldDB" id="A0A1B6NUZ3"/>
<reference evidence="7" key="1">
    <citation type="submission" date="2013-11" db="EMBL/GenBank/DDBJ databases">
        <title>Microbial diversity, functional groups and degradation webs in Northern and Southern Mediterranean and Red Sea marine crude oil polluted sites.</title>
        <authorList>
            <person name="Daffonchio D."/>
            <person name="Mapelli F."/>
            <person name="Ferrer M."/>
            <person name="Richter M."/>
            <person name="Cherif A."/>
            <person name="Malkawi H.I."/>
            <person name="Yakimov M.M."/>
            <person name="Abdel-Fattah Y.R."/>
            <person name="Blaghen M."/>
            <person name="Golyshin P.N."/>
            <person name="Kalogerakis N."/>
            <person name="Boon N."/>
            <person name="Magagnini M."/>
            <person name="Fava F."/>
        </authorList>
    </citation>
    <scope>NUCLEOTIDE SEQUENCE</scope>
</reference>
<feature type="domain" description="JAB" evidence="6">
    <location>
        <begin position="34"/>
        <end position="141"/>
    </location>
</feature>
<dbReference type="GO" id="GO:0046872">
    <property type="term" value="F:metal ion binding"/>
    <property type="evidence" value="ECO:0007669"/>
    <property type="project" value="UniProtKB-KW"/>
</dbReference>
<comment type="caution">
    <text evidence="7">The sequence shown here is derived from an EMBL/GenBank/DDBJ whole genome shotgun (WGS) entry which is preliminary data.</text>
</comment>
<accession>A0A1B6NUZ3</accession>
<dbReference type="SUPFAM" id="SSF102712">
    <property type="entry name" value="JAB1/MPN domain"/>
    <property type="match status" value="1"/>
</dbReference>
<dbReference type="GO" id="GO:0006508">
    <property type="term" value="P:proteolysis"/>
    <property type="evidence" value="ECO:0007669"/>
    <property type="project" value="UniProtKB-KW"/>
</dbReference>
<sequence>MINNTWFFKNECPIRMVSFEVHVLEIIDRFRQRKYYSQLESCGILMGEKRGLHGEDIHVMHLSTPKITDFRTPVYYKRGVHGHQEHLNQLHDSSQGRIQYLGEWHTHPQKNAKPSSTDYREWSKTCKYFKEQPVLFFIAGVHEDWLGIQKNEVLHLPTYFVNRGSY</sequence>
<dbReference type="Pfam" id="PF14464">
    <property type="entry name" value="Prok-JAB"/>
    <property type="match status" value="1"/>
</dbReference>
<gene>
    <name evidence="7" type="ORF">MGSAQ_001321</name>
</gene>
<evidence type="ECO:0000256" key="2">
    <source>
        <dbReference type="ARBA" id="ARBA00022723"/>
    </source>
</evidence>
<evidence type="ECO:0000256" key="3">
    <source>
        <dbReference type="ARBA" id="ARBA00022801"/>
    </source>
</evidence>
<evidence type="ECO:0000256" key="1">
    <source>
        <dbReference type="ARBA" id="ARBA00022670"/>
    </source>
</evidence>
<keyword evidence="4" id="KW-0862">Zinc</keyword>
<dbReference type="EMBL" id="AYSL01000706">
    <property type="protein sequence ID" value="KTF07183.1"/>
    <property type="molecule type" value="Genomic_DNA"/>
</dbReference>
<dbReference type="GO" id="GO:0008237">
    <property type="term" value="F:metallopeptidase activity"/>
    <property type="evidence" value="ECO:0007669"/>
    <property type="project" value="UniProtKB-KW"/>
</dbReference>
<keyword evidence="3" id="KW-0378">Hydrolase</keyword>